<dbReference type="GO" id="GO:0006352">
    <property type="term" value="P:DNA-templated transcription initiation"/>
    <property type="evidence" value="ECO:0007669"/>
    <property type="project" value="InterPro"/>
</dbReference>
<dbReference type="InterPro" id="IPR013324">
    <property type="entry name" value="RNA_pol_sigma_r3/r4-like"/>
</dbReference>
<dbReference type="Pfam" id="PF08281">
    <property type="entry name" value="Sigma70_r4_2"/>
    <property type="match status" value="1"/>
</dbReference>
<evidence type="ECO:0000256" key="1">
    <source>
        <dbReference type="ARBA" id="ARBA00010641"/>
    </source>
</evidence>
<feature type="domain" description="RNA polymerase sigma-70 region 2" evidence="6">
    <location>
        <begin position="12"/>
        <end position="78"/>
    </location>
</feature>
<reference evidence="8" key="1">
    <citation type="submission" date="2019-07" db="EMBL/GenBank/DDBJ databases">
        <authorList>
            <person name="De-Chao Zhang Q."/>
        </authorList>
    </citation>
    <scope>NUCLEOTIDE SEQUENCE</scope>
    <source>
        <strain evidence="8">TP-CH-4</strain>
    </source>
</reference>
<keyword evidence="2" id="KW-0805">Transcription regulation</keyword>
<accession>A0A967AX00</accession>
<dbReference type="GO" id="GO:0016987">
    <property type="term" value="F:sigma factor activity"/>
    <property type="evidence" value="ECO:0007669"/>
    <property type="project" value="UniProtKB-KW"/>
</dbReference>
<keyword evidence="4" id="KW-0238">DNA-binding</keyword>
<dbReference type="InterPro" id="IPR036388">
    <property type="entry name" value="WH-like_DNA-bd_sf"/>
</dbReference>
<dbReference type="AlphaFoldDB" id="A0A967AX00"/>
<keyword evidence="3" id="KW-0731">Sigma factor</keyword>
<gene>
    <name evidence="8" type="ORF">FK220_007235</name>
</gene>
<dbReference type="Gene3D" id="1.10.10.10">
    <property type="entry name" value="Winged helix-like DNA-binding domain superfamily/Winged helix DNA-binding domain"/>
    <property type="match status" value="1"/>
</dbReference>
<feature type="domain" description="RNA polymerase sigma factor 70 region 4 type 2" evidence="7">
    <location>
        <begin position="106"/>
        <end position="154"/>
    </location>
</feature>
<dbReference type="PANTHER" id="PTHR43133">
    <property type="entry name" value="RNA POLYMERASE ECF-TYPE SIGMA FACTO"/>
    <property type="match status" value="1"/>
</dbReference>
<dbReference type="InterPro" id="IPR013249">
    <property type="entry name" value="RNA_pol_sigma70_r4_t2"/>
</dbReference>
<dbReference type="Proteomes" id="UP000707206">
    <property type="component" value="Unassembled WGS sequence"/>
</dbReference>
<evidence type="ECO:0000256" key="4">
    <source>
        <dbReference type="ARBA" id="ARBA00023125"/>
    </source>
</evidence>
<dbReference type="SUPFAM" id="SSF88659">
    <property type="entry name" value="Sigma3 and sigma4 domains of RNA polymerase sigma factors"/>
    <property type="match status" value="1"/>
</dbReference>
<dbReference type="RefSeq" id="WP_152573574.1">
    <property type="nucleotide sequence ID" value="NZ_VIKU02000001.1"/>
</dbReference>
<dbReference type="Pfam" id="PF04542">
    <property type="entry name" value="Sigma70_r2"/>
    <property type="match status" value="1"/>
</dbReference>
<comment type="similarity">
    <text evidence="1">Belongs to the sigma-70 factor family. ECF subfamily.</text>
</comment>
<reference evidence="8" key="2">
    <citation type="submission" date="2020-03" db="EMBL/GenBank/DDBJ databases">
        <title>Flavobacteriaceae bacterium strain TP-CH-4, a member of the family Flavobacteriaceae isolated from a deep-sea seamount.</title>
        <authorList>
            <person name="Zhang D.-C."/>
        </authorList>
    </citation>
    <scope>NUCLEOTIDE SEQUENCE</scope>
    <source>
        <strain evidence="8">TP-CH-4</strain>
    </source>
</reference>
<dbReference type="PANTHER" id="PTHR43133:SF8">
    <property type="entry name" value="RNA POLYMERASE SIGMA FACTOR HI_1459-RELATED"/>
    <property type="match status" value="1"/>
</dbReference>
<dbReference type="InterPro" id="IPR007627">
    <property type="entry name" value="RNA_pol_sigma70_r2"/>
</dbReference>
<dbReference type="InterPro" id="IPR013325">
    <property type="entry name" value="RNA_pol_sigma_r2"/>
</dbReference>
<proteinExistence type="inferred from homology"/>
<sequence length="165" mass="19060">MKNHRATFETIYSDNYGRVLRLCLGYVKGDTELAKDLTQEVFVKVWENLNSFRNESAIATWIYRITVNTCLLQLRNKRYLTGTEALEKKTATEEETPFSNENRLAQMYACINKLNEESKGIILLELEGLPQKEIAAIMGLSHQAVRVRIHRIKNSLTKCVQHELL</sequence>
<evidence type="ECO:0000256" key="2">
    <source>
        <dbReference type="ARBA" id="ARBA00023015"/>
    </source>
</evidence>
<keyword evidence="9" id="KW-1185">Reference proteome</keyword>
<dbReference type="CDD" id="cd06171">
    <property type="entry name" value="Sigma70_r4"/>
    <property type="match status" value="1"/>
</dbReference>
<evidence type="ECO:0000313" key="9">
    <source>
        <dbReference type="Proteomes" id="UP000707206"/>
    </source>
</evidence>
<evidence type="ECO:0000259" key="6">
    <source>
        <dbReference type="Pfam" id="PF04542"/>
    </source>
</evidence>
<keyword evidence="5" id="KW-0804">Transcription</keyword>
<protein>
    <submittedName>
        <fullName evidence="8">Sigma-70 family RNA polymerase sigma factor</fullName>
    </submittedName>
</protein>
<evidence type="ECO:0000256" key="5">
    <source>
        <dbReference type="ARBA" id="ARBA00023163"/>
    </source>
</evidence>
<organism evidence="8 9">
    <name type="scientific">Pelagihabitans pacificus</name>
    <dbReference type="NCBI Taxonomy" id="2696054"/>
    <lineage>
        <taxon>Bacteria</taxon>
        <taxon>Pseudomonadati</taxon>
        <taxon>Bacteroidota</taxon>
        <taxon>Flavobacteriia</taxon>
        <taxon>Flavobacteriales</taxon>
        <taxon>Flavobacteriaceae</taxon>
        <taxon>Pelagihabitans</taxon>
    </lineage>
</organism>
<dbReference type="InterPro" id="IPR014284">
    <property type="entry name" value="RNA_pol_sigma-70_dom"/>
</dbReference>
<evidence type="ECO:0000256" key="3">
    <source>
        <dbReference type="ARBA" id="ARBA00023082"/>
    </source>
</evidence>
<dbReference type="InterPro" id="IPR039425">
    <property type="entry name" value="RNA_pol_sigma-70-like"/>
</dbReference>
<dbReference type="EMBL" id="VIKU02000001">
    <property type="protein sequence ID" value="NHF59127.1"/>
    <property type="molecule type" value="Genomic_DNA"/>
</dbReference>
<dbReference type="SUPFAM" id="SSF88946">
    <property type="entry name" value="Sigma2 domain of RNA polymerase sigma factors"/>
    <property type="match status" value="1"/>
</dbReference>
<name>A0A967AX00_9FLAO</name>
<evidence type="ECO:0000313" key="8">
    <source>
        <dbReference type="EMBL" id="NHF59127.1"/>
    </source>
</evidence>
<dbReference type="Gene3D" id="1.10.1740.10">
    <property type="match status" value="1"/>
</dbReference>
<dbReference type="GO" id="GO:0003677">
    <property type="term" value="F:DNA binding"/>
    <property type="evidence" value="ECO:0007669"/>
    <property type="project" value="UniProtKB-KW"/>
</dbReference>
<comment type="caution">
    <text evidence="8">The sequence shown here is derived from an EMBL/GenBank/DDBJ whole genome shotgun (WGS) entry which is preliminary data.</text>
</comment>
<dbReference type="NCBIfam" id="TIGR02937">
    <property type="entry name" value="sigma70-ECF"/>
    <property type="match status" value="1"/>
</dbReference>
<evidence type="ECO:0000259" key="7">
    <source>
        <dbReference type="Pfam" id="PF08281"/>
    </source>
</evidence>